<gene>
    <name evidence="1" type="ORF">PGLA2088_LOCUS29171</name>
</gene>
<proteinExistence type="predicted"/>
<sequence>MAPLAEEPPARSARAKVTREWPAAYERLVARFPLAGPDSVAEALCDAAGHAGRAAGVLRAAAAAATSSASVNVTRPLLLSFERVSIEASASPRDHPSDSDAASASLATKRLRARLREEREGRCRGEDDDDVAEVKSDKPFEHQSHHAFCGTGSVSLPVWSEPCAALGHGASEDLVEQLVSAGRRLREELQAALAEVRAEHKIVCGADGHYPQEPTAKCARAAASGAVGDTRRLLQELQASRGEGCRLQQELSGALAAAAAASARCRGATAAAAPIPEAPEPPAGLRVLPAALPVKRPDGAPTPFSVSGEAPRLVIGRQARPLGPRREGAQAATEFKGGEPFPSLAETPRELLERLSAALAGVGAYVPGREASGQAAKAPAAGYPEAVAFGPRLQTA</sequence>
<dbReference type="Proteomes" id="UP000626109">
    <property type="component" value="Unassembled WGS sequence"/>
</dbReference>
<organism evidence="1 2">
    <name type="scientific">Polarella glacialis</name>
    <name type="common">Dinoflagellate</name>
    <dbReference type="NCBI Taxonomy" id="89957"/>
    <lineage>
        <taxon>Eukaryota</taxon>
        <taxon>Sar</taxon>
        <taxon>Alveolata</taxon>
        <taxon>Dinophyceae</taxon>
        <taxon>Suessiales</taxon>
        <taxon>Suessiaceae</taxon>
        <taxon>Polarella</taxon>
    </lineage>
</organism>
<accession>A0A813KBX4</accession>
<evidence type="ECO:0000313" key="2">
    <source>
        <dbReference type="Proteomes" id="UP000626109"/>
    </source>
</evidence>
<evidence type="ECO:0000313" key="1">
    <source>
        <dbReference type="EMBL" id="CAE8695053.1"/>
    </source>
</evidence>
<name>A0A813KBX4_POLGL</name>
<dbReference type="AlphaFoldDB" id="A0A813KBX4"/>
<protein>
    <submittedName>
        <fullName evidence="1">Uncharacterized protein</fullName>
    </submittedName>
</protein>
<dbReference type="EMBL" id="CAJNNW010028186">
    <property type="protein sequence ID" value="CAE8695053.1"/>
    <property type="molecule type" value="Genomic_DNA"/>
</dbReference>
<reference evidence="1" key="1">
    <citation type="submission" date="2021-02" db="EMBL/GenBank/DDBJ databases">
        <authorList>
            <person name="Dougan E. K."/>
            <person name="Rhodes N."/>
            <person name="Thang M."/>
            <person name="Chan C."/>
        </authorList>
    </citation>
    <scope>NUCLEOTIDE SEQUENCE</scope>
</reference>
<comment type="caution">
    <text evidence="1">The sequence shown here is derived from an EMBL/GenBank/DDBJ whole genome shotgun (WGS) entry which is preliminary data.</text>
</comment>